<gene>
    <name evidence="7" type="ORF">A7E78_01235</name>
</gene>
<reference evidence="7 8" key="1">
    <citation type="journal article" date="2017" name="Genome Announc.">
        <title>Complete Genome Sequences of Two Acetylene-Fermenting Pelobacter acetylenicus Strains.</title>
        <authorList>
            <person name="Sutton J.M."/>
            <person name="Baesman S.M."/>
            <person name="Fierst J.L."/>
            <person name="Poret-Peterson A.T."/>
            <person name="Oremland R.S."/>
            <person name="Dunlap D.S."/>
            <person name="Akob D.M."/>
        </authorList>
    </citation>
    <scope>NUCLEOTIDE SEQUENCE [LARGE SCALE GENOMIC DNA]</scope>
    <source>
        <strain evidence="7 8">SFB93</strain>
    </source>
</reference>
<keyword evidence="4 6" id="KW-1133">Transmembrane helix</keyword>
<accession>A0A1L3GKY3</accession>
<dbReference type="GO" id="GO:0030288">
    <property type="term" value="C:outer membrane-bounded periplasmic space"/>
    <property type="evidence" value="ECO:0007669"/>
    <property type="project" value="TreeGrafter"/>
</dbReference>
<dbReference type="Proteomes" id="UP000182517">
    <property type="component" value="Chromosome"/>
</dbReference>
<evidence type="ECO:0000313" key="7">
    <source>
        <dbReference type="EMBL" id="APG26603.1"/>
    </source>
</evidence>
<evidence type="ECO:0000256" key="2">
    <source>
        <dbReference type="ARBA" id="ARBA00022519"/>
    </source>
</evidence>
<dbReference type="STRING" id="1842532.A7E78_01235"/>
<sequence length="197" mass="22116">MGLGGILALTMIPKVTIRNVLLICILILLGAVSFTVWRNFKTSTPEQLVEMLPDNVDVALDNIDYTETRGDQRFWRLQADSVSHEAQQKEVSLQNVRMTVYDQGELGDIELTGQSGKWFSETGNIELTGDVVAKSDQGLALYCQELFYDNKAEMITSESLVRIVAKDMETTGRGLKVFLPEQRIVILSQVKTELSNW</sequence>
<evidence type="ECO:0000313" key="8">
    <source>
        <dbReference type="Proteomes" id="UP000182517"/>
    </source>
</evidence>
<keyword evidence="1" id="KW-1003">Cell membrane</keyword>
<keyword evidence="8" id="KW-1185">Reference proteome</keyword>
<dbReference type="GO" id="GO:0015221">
    <property type="term" value="F:lipopolysaccharide transmembrane transporter activity"/>
    <property type="evidence" value="ECO:0007669"/>
    <property type="project" value="InterPro"/>
</dbReference>
<dbReference type="InterPro" id="IPR010664">
    <property type="entry name" value="LipoPS_assembly_LptC-rel"/>
</dbReference>
<dbReference type="GO" id="GO:0005886">
    <property type="term" value="C:plasma membrane"/>
    <property type="evidence" value="ECO:0007669"/>
    <property type="project" value="InterPro"/>
</dbReference>
<organism evidence="7 8">
    <name type="scientific">Syntrophotalea acetylenivorans</name>
    <dbReference type="NCBI Taxonomy" id="1842532"/>
    <lineage>
        <taxon>Bacteria</taxon>
        <taxon>Pseudomonadati</taxon>
        <taxon>Thermodesulfobacteriota</taxon>
        <taxon>Desulfuromonadia</taxon>
        <taxon>Desulfuromonadales</taxon>
        <taxon>Syntrophotaleaceae</taxon>
        <taxon>Syntrophotalea</taxon>
    </lineage>
</organism>
<dbReference type="PANTHER" id="PTHR37481">
    <property type="entry name" value="LIPOPOLYSACCHARIDE EXPORT SYSTEM PROTEIN LPTC"/>
    <property type="match status" value="1"/>
</dbReference>
<evidence type="ECO:0000256" key="5">
    <source>
        <dbReference type="ARBA" id="ARBA00023136"/>
    </source>
</evidence>
<keyword evidence="2" id="KW-0997">Cell inner membrane</keyword>
<dbReference type="InterPro" id="IPR052363">
    <property type="entry name" value="LPS_export_LptC"/>
</dbReference>
<dbReference type="Gene3D" id="2.60.450.10">
    <property type="entry name" value="Lipopolysaccharide (LPS) transport protein A like domain"/>
    <property type="match status" value="1"/>
</dbReference>
<feature type="transmembrane region" description="Helical" evidence="6">
    <location>
        <begin position="20"/>
        <end position="37"/>
    </location>
</feature>
<evidence type="ECO:0000256" key="6">
    <source>
        <dbReference type="SAM" id="Phobius"/>
    </source>
</evidence>
<evidence type="ECO:0000256" key="3">
    <source>
        <dbReference type="ARBA" id="ARBA00022692"/>
    </source>
</evidence>
<dbReference type="NCBIfam" id="TIGR04409">
    <property type="entry name" value="LptC_YrbK"/>
    <property type="match status" value="1"/>
</dbReference>
<evidence type="ECO:0000256" key="1">
    <source>
        <dbReference type="ARBA" id="ARBA00022475"/>
    </source>
</evidence>
<protein>
    <submittedName>
        <fullName evidence="7">LPS export ABC transporter periplasmic protein LptC</fullName>
    </submittedName>
</protein>
<dbReference type="InterPro" id="IPR026265">
    <property type="entry name" value="LptC"/>
</dbReference>
<dbReference type="GO" id="GO:0017089">
    <property type="term" value="F:glycolipid transfer activity"/>
    <property type="evidence" value="ECO:0007669"/>
    <property type="project" value="TreeGrafter"/>
</dbReference>
<name>A0A1L3GKY3_9BACT</name>
<dbReference type="EMBL" id="CP015519">
    <property type="protein sequence ID" value="APG26603.1"/>
    <property type="molecule type" value="Genomic_DNA"/>
</dbReference>
<keyword evidence="5 6" id="KW-0472">Membrane</keyword>
<keyword evidence="3 6" id="KW-0812">Transmembrane</keyword>
<dbReference type="KEGG" id="pef:A7E78_01235"/>
<dbReference type="AlphaFoldDB" id="A0A1L3GKY3"/>
<dbReference type="PANTHER" id="PTHR37481:SF1">
    <property type="entry name" value="LIPOPOLYSACCHARIDE EXPORT SYSTEM PROTEIN LPTC"/>
    <property type="match status" value="1"/>
</dbReference>
<proteinExistence type="predicted"/>
<dbReference type="Pfam" id="PF06835">
    <property type="entry name" value="LptC"/>
    <property type="match status" value="1"/>
</dbReference>
<evidence type="ECO:0000256" key="4">
    <source>
        <dbReference type="ARBA" id="ARBA00022989"/>
    </source>
</evidence>